<feature type="transmembrane region" description="Helical" evidence="7">
    <location>
        <begin position="139"/>
        <end position="159"/>
    </location>
</feature>
<dbReference type="GO" id="GO:0005886">
    <property type="term" value="C:plasma membrane"/>
    <property type="evidence" value="ECO:0007669"/>
    <property type="project" value="UniProtKB-SubCell"/>
</dbReference>
<dbReference type="SUPFAM" id="SSF82689">
    <property type="entry name" value="Mechanosensitive channel protein MscS (YggB), C-terminal domain"/>
    <property type="match status" value="1"/>
</dbReference>
<comment type="subcellular location">
    <subcellularLocation>
        <location evidence="1">Cell membrane</location>
        <topology evidence="1">Multi-pass membrane protein</topology>
    </subcellularLocation>
</comment>
<dbReference type="InterPro" id="IPR045042">
    <property type="entry name" value="YnaI-like"/>
</dbReference>
<evidence type="ECO:0000256" key="3">
    <source>
        <dbReference type="ARBA" id="ARBA00022475"/>
    </source>
</evidence>
<dbReference type="InterPro" id="IPR011066">
    <property type="entry name" value="MscS_channel_C_sf"/>
</dbReference>
<feature type="domain" description="Mechanosensitive ion channel MscS C-terminal" evidence="9">
    <location>
        <begin position="260"/>
        <end position="345"/>
    </location>
</feature>
<dbReference type="Gene3D" id="1.10.287.1260">
    <property type="match status" value="1"/>
</dbReference>
<evidence type="ECO:0000256" key="6">
    <source>
        <dbReference type="ARBA" id="ARBA00023136"/>
    </source>
</evidence>
<evidence type="ECO:0000256" key="7">
    <source>
        <dbReference type="SAM" id="Phobius"/>
    </source>
</evidence>
<dbReference type="AlphaFoldDB" id="A0A9D1H5M2"/>
<dbReference type="SUPFAM" id="SSF82861">
    <property type="entry name" value="Mechanosensitive channel protein MscS (YggB), transmembrane region"/>
    <property type="match status" value="1"/>
</dbReference>
<keyword evidence="3" id="KW-1003">Cell membrane</keyword>
<feature type="transmembrane region" description="Helical" evidence="7">
    <location>
        <begin position="95"/>
        <end position="118"/>
    </location>
</feature>
<gene>
    <name evidence="11" type="ORF">IAC43_02825</name>
</gene>
<evidence type="ECO:0000256" key="2">
    <source>
        <dbReference type="ARBA" id="ARBA00008017"/>
    </source>
</evidence>
<evidence type="ECO:0000256" key="5">
    <source>
        <dbReference type="ARBA" id="ARBA00022989"/>
    </source>
</evidence>
<evidence type="ECO:0000313" key="12">
    <source>
        <dbReference type="Proteomes" id="UP000824160"/>
    </source>
</evidence>
<evidence type="ECO:0000259" key="8">
    <source>
        <dbReference type="Pfam" id="PF00924"/>
    </source>
</evidence>
<evidence type="ECO:0000259" key="10">
    <source>
        <dbReference type="Pfam" id="PF21088"/>
    </source>
</evidence>
<evidence type="ECO:0000256" key="1">
    <source>
        <dbReference type="ARBA" id="ARBA00004651"/>
    </source>
</evidence>
<comment type="similarity">
    <text evidence="2">Belongs to the MscS (TC 1.A.23) family.</text>
</comment>
<dbReference type="Pfam" id="PF21088">
    <property type="entry name" value="MS_channel_1st"/>
    <property type="match status" value="1"/>
</dbReference>
<dbReference type="Gene3D" id="3.30.70.100">
    <property type="match status" value="1"/>
</dbReference>
<dbReference type="SUPFAM" id="SSF50182">
    <property type="entry name" value="Sm-like ribonucleoproteins"/>
    <property type="match status" value="1"/>
</dbReference>
<reference evidence="11" key="1">
    <citation type="submission" date="2020-10" db="EMBL/GenBank/DDBJ databases">
        <authorList>
            <person name="Gilroy R."/>
        </authorList>
    </citation>
    <scope>NUCLEOTIDE SEQUENCE</scope>
    <source>
        <strain evidence="11">ChiBcec7-5410</strain>
    </source>
</reference>
<dbReference type="PANTHER" id="PTHR43634">
    <property type="entry name" value="OW CONDUCTANCE MECHANOSENSITIVE CHANNEL"/>
    <property type="match status" value="1"/>
</dbReference>
<comment type="caution">
    <text evidence="11">The sequence shown here is derived from an EMBL/GenBank/DDBJ whole genome shotgun (WGS) entry which is preliminary data.</text>
</comment>
<dbReference type="GO" id="GO:0055085">
    <property type="term" value="P:transmembrane transport"/>
    <property type="evidence" value="ECO:0007669"/>
    <property type="project" value="InterPro"/>
</dbReference>
<dbReference type="InterPro" id="IPR049142">
    <property type="entry name" value="MS_channel_1st"/>
</dbReference>
<dbReference type="InterPro" id="IPR049278">
    <property type="entry name" value="MS_channel_C"/>
</dbReference>
<feature type="domain" description="Mechanosensitive ion channel MscS" evidence="8">
    <location>
        <begin position="188"/>
        <end position="254"/>
    </location>
</feature>
<dbReference type="InterPro" id="IPR010920">
    <property type="entry name" value="LSM_dom_sf"/>
</dbReference>
<keyword evidence="4 7" id="KW-0812">Transmembrane</keyword>
<feature type="transmembrane region" description="Helical" evidence="7">
    <location>
        <begin position="165"/>
        <end position="185"/>
    </location>
</feature>
<dbReference type="Proteomes" id="UP000824160">
    <property type="component" value="Unassembled WGS sequence"/>
</dbReference>
<organism evidence="11 12">
    <name type="scientific">Candidatus Faecivivens stercoripullorum</name>
    <dbReference type="NCBI Taxonomy" id="2840805"/>
    <lineage>
        <taxon>Bacteria</taxon>
        <taxon>Bacillati</taxon>
        <taxon>Bacillota</taxon>
        <taxon>Clostridia</taxon>
        <taxon>Eubacteriales</taxon>
        <taxon>Oscillospiraceae</taxon>
        <taxon>Oscillospiraceae incertae sedis</taxon>
        <taxon>Candidatus Faecivivens</taxon>
    </lineage>
</organism>
<sequence length="365" mass="40034">MNRLTYAIADFFISFSDWILPQVISILIALIIFGVLFMLRRKIVSCFLTFMKKICSRIPHMDEILDGFTKPLVVLVASTGGYIALHILLQRFGLAALLTFVTTVFRSLVIVMLAWGLLGAASPVITMLKGGDSVLDKTIVTFLSNIVKVLIVVLAAVMVLDAFDFDITGLITGLGITGLTVALAAQDTAGNLFGGLVILADKPFAVGDWIQTTSVEGVVEDISLRSTRIRTFKDAVIVVPNSSISSSEIINWSRMNKRKVEMTLGLTYQTSRETLQAVLDGIRKLLEDEEAVSTPPVVTFAGFGASSLDITVNYFIDRTTLAEYNEVKEALNFKIMELCENLGAEFAYPTQTLFVEQPEIKPAEK</sequence>
<keyword evidence="5 7" id="KW-1133">Transmembrane helix</keyword>
<feature type="domain" description="Mechanosensitive ion channel transmembrane helices 2/3" evidence="10">
    <location>
        <begin position="145"/>
        <end position="186"/>
    </location>
</feature>
<evidence type="ECO:0000256" key="4">
    <source>
        <dbReference type="ARBA" id="ARBA00022692"/>
    </source>
</evidence>
<protein>
    <submittedName>
        <fullName evidence="11">Mechanosensitive ion channel family protein</fullName>
    </submittedName>
</protein>
<evidence type="ECO:0000313" key="11">
    <source>
        <dbReference type="EMBL" id="HIT94098.1"/>
    </source>
</evidence>
<feature type="transmembrane region" description="Helical" evidence="7">
    <location>
        <begin position="19"/>
        <end position="39"/>
    </location>
</feature>
<dbReference type="InterPro" id="IPR006685">
    <property type="entry name" value="MscS_channel_2nd"/>
</dbReference>
<name>A0A9D1H5M2_9FIRM</name>
<dbReference type="InterPro" id="IPR011014">
    <property type="entry name" value="MscS_channel_TM-2"/>
</dbReference>
<keyword evidence="6 7" id="KW-0472">Membrane</keyword>
<reference evidence="11" key="2">
    <citation type="journal article" date="2021" name="PeerJ">
        <title>Extensive microbial diversity within the chicken gut microbiome revealed by metagenomics and culture.</title>
        <authorList>
            <person name="Gilroy R."/>
            <person name="Ravi A."/>
            <person name="Getino M."/>
            <person name="Pursley I."/>
            <person name="Horton D.L."/>
            <person name="Alikhan N.F."/>
            <person name="Baker D."/>
            <person name="Gharbi K."/>
            <person name="Hall N."/>
            <person name="Watson M."/>
            <person name="Adriaenssens E.M."/>
            <person name="Foster-Nyarko E."/>
            <person name="Jarju S."/>
            <person name="Secka A."/>
            <person name="Antonio M."/>
            <person name="Oren A."/>
            <person name="Chaudhuri R.R."/>
            <person name="La Ragione R."/>
            <person name="Hildebrand F."/>
            <person name="Pallen M.J."/>
        </authorList>
    </citation>
    <scope>NUCLEOTIDE SEQUENCE</scope>
    <source>
        <strain evidence="11">ChiBcec7-5410</strain>
    </source>
</reference>
<dbReference type="Gene3D" id="2.30.30.60">
    <property type="match status" value="1"/>
</dbReference>
<dbReference type="Pfam" id="PF00924">
    <property type="entry name" value="MS_channel_2nd"/>
    <property type="match status" value="1"/>
</dbReference>
<dbReference type="EMBL" id="DVLW01000076">
    <property type="protein sequence ID" value="HIT94098.1"/>
    <property type="molecule type" value="Genomic_DNA"/>
</dbReference>
<dbReference type="InterPro" id="IPR023408">
    <property type="entry name" value="MscS_beta-dom_sf"/>
</dbReference>
<evidence type="ECO:0000259" key="9">
    <source>
        <dbReference type="Pfam" id="PF21082"/>
    </source>
</evidence>
<accession>A0A9D1H5M2</accession>
<dbReference type="PANTHER" id="PTHR43634:SF2">
    <property type="entry name" value="LOW CONDUCTANCE MECHANOSENSITIVE CHANNEL YNAI"/>
    <property type="match status" value="1"/>
</dbReference>
<proteinExistence type="inferred from homology"/>
<dbReference type="Pfam" id="PF21082">
    <property type="entry name" value="MS_channel_3rd"/>
    <property type="match status" value="1"/>
</dbReference>